<dbReference type="Proteomes" id="UP000324176">
    <property type="component" value="Unassembled WGS sequence"/>
</dbReference>
<dbReference type="Proteomes" id="UP000034156">
    <property type="component" value="Chromosome"/>
</dbReference>
<dbReference type="KEGG" id="nco:AAW31_02805"/>
<dbReference type="EMBL" id="VNHT01000024">
    <property type="protein sequence ID" value="TYP87723.1"/>
    <property type="molecule type" value="Genomic_DNA"/>
</dbReference>
<dbReference type="RefSeq" id="WP_046849067.1">
    <property type="nucleotide sequence ID" value="NZ_CP011451.1"/>
</dbReference>
<evidence type="ECO:0000313" key="1">
    <source>
        <dbReference type="EMBL" id="AKH36970.1"/>
    </source>
</evidence>
<reference evidence="3" key="1">
    <citation type="submission" date="2015-05" db="EMBL/GenBank/DDBJ databases">
        <title>Draft genome of Nitrosomonas communis strain Nm2.</title>
        <authorList>
            <person name="Kozlowski J.A."/>
            <person name="Kits K.D."/>
            <person name="Stein L.Y."/>
        </authorList>
    </citation>
    <scope>NUCLEOTIDE SEQUENCE [LARGE SCALE GENOMIC DNA]</scope>
    <source>
        <strain evidence="3">Nm2</strain>
    </source>
</reference>
<reference evidence="1 3" key="2">
    <citation type="journal article" date="2016" name="Genome Announc.">
        <title>Genome Sequence of Nitrosomonas communis Strain Nm2, a Mesophilic Ammonia-Oxidizing Bacterium Isolated from Mediterranean Soil.</title>
        <authorList>
            <person name="Kozlowski J.A."/>
            <person name="Kits K.D."/>
            <person name="Stein L.Y."/>
        </authorList>
    </citation>
    <scope>NUCLEOTIDE SEQUENCE [LARGE SCALE GENOMIC DNA]</scope>
    <source>
        <strain evidence="1 3">Nm2</strain>
    </source>
</reference>
<reference evidence="2 4" key="3">
    <citation type="submission" date="2019-07" db="EMBL/GenBank/DDBJ databases">
        <title>Active sludge and wastewater microbial communities from Klosterneuburg, Austria.</title>
        <authorList>
            <person name="Wagner M."/>
        </authorList>
    </citation>
    <scope>NUCLEOTIDE SEQUENCE [LARGE SCALE GENOMIC DNA]</scope>
    <source>
        <strain evidence="2 4">Nm2</strain>
    </source>
</reference>
<evidence type="ECO:0000313" key="3">
    <source>
        <dbReference type="Proteomes" id="UP000034156"/>
    </source>
</evidence>
<organism evidence="1 3">
    <name type="scientific">Nitrosomonas communis</name>
    <dbReference type="NCBI Taxonomy" id="44574"/>
    <lineage>
        <taxon>Bacteria</taxon>
        <taxon>Pseudomonadati</taxon>
        <taxon>Pseudomonadota</taxon>
        <taxon>Betaproteobacteria</taxon>
        <taxon>Nitrosomonadales</taxon>
        <taxon>Nitrosomonadaceae</taxon>
        <taxon>Nitrosomonas</taxon>
    </lineage>
</organism>
<keyword evidence="3" id="KW-1185">Reference proteome</keyword>
<dbReference type="EMBL" id="CP011451">
    <property type="protein sequence ID" value="AKH36970.1"/>
    <property type="molecule type" value="Genomic_DNA"/>
</dbReference>
<accession>A0A0F7K9N9</accession>
<protein>
    <submittedName>
        <fullName evidence="1">Uncharacterized protein</fullName>
    </submittedName>
</protein>
<evidence type="ECO:0000313" key="2">
    <source>
        <dbReference type="EMBL" id="TYP87723.1"/>
    </source>
</evidence>
<dbReference type="OrthoDB" id="8897400at2"/>
<gene>
    <name evidence="1" type="ORF">AAW31_02805</name>
    <name evidence="2" type="ORF">BCL69_102446</name>
</gene>
<evidence type="ECO:0000313" key="4">
    <source>
        <dbReference type="Proteomes" id="UP000324176"/>
    </source>
</evidence>
<proteinExistence type="predicted"/>
<sequence>MVHAQNYDQFVGTLRAGFRQISYSGKLQGCKINFETSAQDFAYRAGGPIIAGSSIALYIEPFGMMLKPGVADVLNNNIVEAPYYAFIKTSNGTTAGSIYESYDADNKGYRLFVPQTNKTTMAVMIDILSGEKPTIGFNRSKSGFMIKSDLFRNWFE</sequence>
<name>A0A0F7K9N9_9PROT</name>
<dbReference type="PATRIC" id="fig|44574.3.peg.669"/>
<dbReference type="AlphaFoldDB" id="A0A0F7K9N9"/>